<evidence type="ECO:0000313" key="2">
    <source>
        <dbReference type="Proteomes" id="UP001163835"/>
    </source>
</evidence>
<dbReference type="Proteomes" id="UP001163835">
    <property type="component" value="Unassembled WGS sequence"/>
</dbReference>
<reference evidence="1" key="1">
    <citation type="submission" date="2022-09" db="EMBL/GenBank/DDBJ databases">
        <title>A Global Phylogenomic Analysis of the Shiitake Genus Lentinula.</title>
        <authorList>
            <consortium name="DOE Joint Genome Institute"/>
            <person name="Sierra-Patev S."/>
            <person name="Min B."/>
            <person name="Naranjo-Ortiz M."/>
            <person name="Looney B."/>
            <person name="Konkel Z."/>
            <person name="Slot J.C."/>
            <person name="Sakamoto Y."/>
            <person name="Steenwyk J.L."/>
            <person name="Rokas A."/>
            <person name="Carro J."/>
            <person name="Camarero S."/>
            <person name="Ferreira P."/>
            <person name="Molpeceres G."/>
            <person name="Ruiz-Duenas F.J."/>
            <person name="Serrano A."/>
            <person name="Henrissat B."/>
            <person name="Drula E."/>
            <person name="Hughes K.W."/>
            <person name="Mata J.L."/>
            <person name="Ishikawa N.K."/>
            <person name="Vargas-Isla R."/>
            <person name="Ushijima S."/>
            <person name="Smith C.A."/>
            <person name="Ahrendt S."/>
            <person name="Andreopoulos W."/>
            <person name="He G."/>
            <person name="Labutti K."/>
            <person name="Lipzen A."/>
            <person name="Ng V."/>
            <person name="Riley R."/>
            <person name="Sandor L."/>
            <person name="Barry K."/>
            <person name="Martinez A.T."/>
            <person name="Xiao Y."/>
            <person name="Gibbons J.G."/>
            <person name="Terashima K."/>
            <person name="Grigoriev I.V."/>
            <person name="Hibbett D.S."/>
        </authorList>
    </citation>
    <scope>NUCLEOTIDE SEQUENCE</scope>
    <source>
        <strain evidence="1">TMI1499</strain>
    </source>
</reference>
<keyword evidence="2" id="KW-1185">Reference proteome</keyword>
<organism evidence="1 2">
    <name type="scientific">Lentinula aff. lateritia</name>
    <dbReference type="NCBI Taxonomy" id="2804960"/>
    <lineage>
        <taxon>Eukaryota</taxon>
        <taxon>Fungi</taxon>
        <taxon>Dikarya</taxon>
        <taxon>Basidiomycota</taxon>
        <taxon>Agaricomycotina</taxon>
        <taxon>Agaricomycetes</taxon>
        <taxon>Agaricomycetidae</taxon>
        <taxon>Agaricales</taxon>
        <taxon>Marasmiineae</taxon>
        <taxon>Omphalotaceae</taxon>
        <taxon>Lentinula</taxon>
    </lineage>
</organism>
<comment type="caution">
    <text evidence="1">The sequence shown here is derived from an EMBL/GenBank/DDBJ whole genome shotgun (WGS) entry which is preliminary data.</text>
</comment>
<gene>
    <name evidence="1" type="ORF">F5876DRAFT_74210</name>
</gene>
<sequence length="1125" mass="122237">MTAYNTTYPLLPVLIISLPSPQLLLVVIPLDVAVLAYNPKAWMAFLNRRTTVMTTSSSNSGHPASSSASLGIPPSTGNSNNSLYSSQRGQSHSSSIMKRVSTMFTPKKKSSQGTSSVFGIGHEASTPREQSRKKDKSSKSRRDSVRSFRASSESDSEDLEEIRQPNDLGPPAPSIYSAVREEDEEPPTFSTPKKQVPEQQKRLRRFSIQSVQSLLSAQPSQQAHSASSMKRRSISHSIHSSSHSKNPSLHSESYAHSLHSLSQSLLEEEAELIEGPKFQTATKATIVSAIWAGPTRASSVPNLGSFIPATPPSFTLSVRRKPPPRLGLRELPVQIIAHVFKLLPRRLLLGLAPLSKNFCQAAQLAMYETLDLRNVSSSQQDELNILLTKRQDLTEITRELICDDRPSLYLPTFPSALILAHMTHLTTLTLPSFSLDLMQHHTAFGLRSVTFLNTDFTSTEKVELLTWLDGQVNITTLSLPRLFDSPPAADSDHDGTTEREVSHPPVFLSTSSPSHLNNLFSSPPSPSNSLLGPLQPSPTLATPAPFQIPLPPSPGLKSLSNSNLSSELITLCTSSTLLPHLGIVHAPPTILQLLAPSRARTLRKVGININDTLVGGLRPAELVGFLKVSQGQRASSDESEDGEISEVDGGLEELYLNFGRNVDRRTVEKVLSAAGAALGGFSSSKTVERGRVREEKDVESSANSQNIQEDYHPPGLQSLEIAIPWNGPRTEEMLYKTIHSILPRYRALYTLVMRLSSPSPSDELASSESQVSATTVEESLRPLSNPLPAVQVNGQPDADQASMEDVKSDENDALLSPTDTNENSVDSEHSRVNQRHSYASSSQISLASGPSAGSIVSLTMFPNPPSSLILIPRTSTPTNNGTEAALGSPKSAITFYSTSNRTSESPTFPSSPTPSTAKSKNFLGRLPSLKKRGKRADTDPLPPLPRITTQLTPSGRSATLPITIPVSPISPRTPTIATPTIITPTPPSTDVPVTMPTIPNTPTTPRMPSTPSTPRYSQFVQTQPRTAVPTTDRWDDDLPTQRWETRRMTTSARSVSSSIRGVDWNHGNNNGNGSENSEPPSPRTPVPDTPTMVLTDSEKKHVRMWIRQCPTLRRVVLISGAEWGL</sequence>
<name>A0ACC1U7Y1_9AGAR</name>
<evidence type="ECO:0000313" key="1">
    <source>
        <dbReference type="EMBL" id="KAJ3813137.1"/>
    </source>
</evidence>
<protein>
    <submittedName>
        <fullName evidence="1">Uncharacterized protein</fullName>
    </submittedName>
</protein>
<proteinExistence type="predicted"/>
<dbReference type="EMBL" id="MU795002">
    <property type="protein sequence ID" value="KAJ3813137.1"/>
    <property type="molecule type" value="Genomic_DNA"/>
</dbReference>
<accession>A0ACC1U7Y1</accession>